<name>A0A2K3N7X5_TRIPR</name>
<feature type="compositionally biased region" description="Basic residues" evidence="1">
    <location>
        <begin position="133"/>
        <end position="145"/>
    </location>
</feature>
<reference evidence="2 3" key="1">
    <citation type="journal article" date="2014" name="Am. J. Bot.">
        <title>Genome assembly and annotation for red clover (Trifolium pratense; Fabaceae).</title>
        <authorList>
            <person name="Istvanek J."/>
            <person name="Jaros M."/>
            <person name="Krenek A."/>
            <person name="Repkova J."/>
        </authorList>
    </citation>
    <scope>NUCLEOTIDE SEQUENCE [LARGE SCALE GENOMIC DNA]</scope>
    <source>
        <strain evidence="3">cv. Tatra</strain>
        <tissue evidence="2">Young leaves</tissue>
    </source>
</reference>
<gene>
    <name evidence="2" type="ORF">L195_g022361</name>
</gene>
<reference evidence="2 3" key="2">
    <citation type="journal article" date="2017" name="Front. Plant Sci.">
        <title>Gene Classification and Mining of Molecular Markers Useful in Red Clover (Trifolium pratense) Breeding.</title>
        <authorList>
            <person name="Istvanek J."/>
            <person name="Dluhosova J."/>
            <person name="Dluhos P."/>
            <person name="Patkova L."/>
            <person name="Nedelnik J."/>
            <person name="Repkova J."/>
        </authorList>
    </citation>
    <scope>NUCLEOTIDE SEQUENCE [LARGE SCALE GENOMIC DNA]</scope>
    <source>
        <strain evidence="3">cv. Tatra</strain>
        <tissue evidence="2">Young leaves</tissue>
    </source>
</reference>
<dbReference type="ExpressionAtlas" id="A0A2K3N7X5">
    <property type="expression patterns" value="baseline"/>
</dbReference>
<dbReference type="PANTHER" id="PTHR36740:SF1">
    <property type="entry name" value="PRC-BARREL DOMAIN-CONTAINING PROTEIN"/>
    <property type="match status" value="1"/>
</dbReference>
<accession>A0A2K3N7X5</accession>
<sequence>MDFLVGYRVVTPSLRNIGKVRGYNFSINSGAVEELEIDSFGLSIIPSSLVSTYSLMVEDVLEVVSDAVVVHEAAALRIQRLSKLLKLFLLRLTLGSVSSAAKCQGFLGNQNVGISVDDVEDYESEQSTTYGRVSRRKKSFGRKKPNPRDWDDNEDNWELPMDYL</sequence>
<comment type="caution">
    <text evidence="2">The sequence shown here is derived from an EMBL/GenBank/DDBJ whole genome shotgun (WGS) entry which is preliminary data.</text>
</comment>
<dbReference type="EMBL" id="ASHM01017384">
    <property type="protein sequence ID" value="PNX99099.1"/>
    <property type="molecule type" value="Genomic_DNA"/>
</dbReference>
<protein>
    <submittedName>
        <fullName evidence="2">Uncharacterized protein</fullName>
    </submittedName>
</protein>
<feature type="region of interest" description="Disordered" evidence="1">
    <location>
        <begin position="127"/>
        <end position="164"/>
    </location>
</feature>
<organism evidence="2 3">
    <name type="scientific">Trifolium pratense</name>
    <name type="common">Red clover</name>
    <dbReference type="NCBI Taxonomy" id="57577"/>
    <lineage>
        <taxon>Eukaryota</taxon>
        <taxon>Viridiplantae</taxon>
        <taxon>Streptophyta</taxon>
        <taxon>Embryophyta</taxon>
        <taxon>Tracheophyta</taxon>
        <taxon>Spermatophyta</taxon>
        <taxon>Magnoliopsida</taxon>
        <taxon>eudicotyledons</taxon>
        <taxon>Gunneridae</taxon>
        <taxon>Pentapetalae</taxon>
        <taxon>rosids</taxon>
        <taxon>fabids</taxon>
        <taxon>Fabales</taxon>
        <taxon>Fabaceae</taxon>
        <taxon>Papilionoideae</taxon>
        <taxon>50 kb inversion clade</taxon>
        <taxon>NPAAA clade</taxon>
        <taxon>Hologalegina</taxon>
        <taxon>IRL clade</taxon>
        <taxon>Trifolieae</taxon>
        <taxon>Trifolium</taxon>
    </lineage>
</organism>
<proteinExistence type="predicted"/>
<dbReference type="STRING" id="57577.A0A2K3N7X5"/>
<evidence type="ECO:0000313" key="2">
    <source>
        <dbReference type="EMBL" id="PNX99099.1"/>
    </source>
</evidence>
<evidence type="ECO:0000313" key="3">
    <source>
        <dbReference type="Proteomes" id="UP000236291"/>
    </source>
</evidence>
<evidence type="ECO:0000256" key="1">
    <source>
        <dbReference type="SAM" id="MobiDB-lite"/>
    </source>
</evidence>
<dbReference type="AlphaFoldDB" id="A0A2K3N7X5"/>
<dbReference type="Proteomes" id="UP000236291">
    <property type="component" value="Unassembled WGS sequence"/>
</dbReference>
<dbReference type="PANTHER" id="PTHR36740">
    <property type="entry name" value="PRC DOMAIN-CONTAINING PROTEIN"/>
    <property type="match status" value="1"/>
</dbReference>